<reference evidence="1" key="1">
    <citation type="submission" date="2019-12" db="EMBL/GenBank/DDBJ databases">
        <title>Genome sequencing and annotation of Brassica cretica.</title>
        <authorList>
            <person name="Studholme D.J."/>
            <person name="Sarris P.F."/>
        </authorList>
    </citation>
    <scope>NUCLEOTIDE SEQUENCE</scope>
    <source>
        <strain evidence="1">PFS-001/15</strain>
        <tissue evidence="1">Leaf</tissue>
    </source>
</reference>
<accession>A0A8S9IEI3</accession>
<evidence type="ECO:0000313" key="2">
    <source>
        <dbReference type="Proteomes" id="UP000712281"/>
    </source>
</evidence>
<protein>
    <submittedName>
        <fullName evidence="1">Uncharacterized protein</fullName>
    </submittedName>
</protein>
<organism evidence="1 2">
    <name type="scientific">Brassica cretica</name>
    <name type="common">Mustard</name>
    <dbReference type="NCBI Taxonomy" id="69181"/>
    <lineage>
        <taxon>Eukaryota</taxon>
        <taxon>Viridiplantae</taxon>
        <taxon>Streptophyta</taxon>
        <taxon>Embryophyta</taxon>
        <taxon>Tracheophyta</taxon>
        <taxon>Spermatophyta</taxon>
        <taxon>Magnoliopsida</taxon>
        <taxon>eudicotyledons</taxon>
        <taxon>Gunneridae</taxon>
        <taxon>Pentapetalae</taxon>
        <taxon>rosids</taxon>
        <taxon>malvids</taxon>
        <taxon>Brassicales</taxon>
        <taxon>Brassicaceae</taxon>
        <taxon>Brassiceae</taxon>
        <taxon>Brassica</taxon>
    </lineage>
</organism>
<comment type="caution">
    <text evidence="1">The sequence shown here is derived from an EMBL/GenBank/DDBJ whole genome shotgun (WGS) entry which is preliminary data.</text>
</comment>
<evidence type="ECO:0000313" key="1">
    <source>
        <dbReference type="EMBL" id="KAF2567765.1"/>
    </source>
</evidence>
<gene>
    <name evidence="1" type="ORF">F2Q68_00026687</name>
</gene>
<proteinExistence type="predicted"/>
<name>A0A8S9IEI3_BRACR</name>
<sequence>MTYVCPPESTDIAMIDPRRLNLASRDLEFHRKIPSIRQCWCWIIFLLVISEVSFSPAFRFERSQLERV</sequence>
<dbReference type="AlphaFoldDB" id="A0A8S9IEI3"/>
<dbReference type="EMBL" id="QGKW02001911">
    <property type="protein sequence ID" value="KAF2567765.1"/>
    <property type="molecule type" value="Genomic_DNA"/>
</dbReference>
<dbReference type="Proteomes" id="UP000712281">
    <property type="component" value="Unassembled WGS sequence"/>
</dbReference>